<dbReference type="CDD" id="cd07067">
    <property type="entry name" value="HP_PGM_like"/>
    <property type="match status" value="1"/>
</dbReference>
<dbReference type="RefSeq" id="WP_215920117.1">
    <property type="nucleotide sequence ID" value="NZ_JAHKNI010000008.1"/>
</dbReference>
<feature type="compositionally biased region" description="Low complexity" evidence="1">
    <location>
        <begin position="228"/>
        <end position="241"/>
    </location>
</feature>
<dbReference type="PANTHER" id="PTHR48100">
    <property type="entry name" value="BROAD-SPECIFICITY PHOSPHATASE YOR283W-RELATED"/>
    <property type="match status" value="1"/>
</dbReference>
<dbReference type="PANTHER" id="PTHR48100:SF2">
    <property type="entry name" value="CONSERVED PROTEIN"/>
    <property type="match status" value="1"/>
</dbReference>
<dbReference type="InterPro" id="IPR050275">
    <property type="entry name" value="PGM_Phosphatase"/>
</dbReference>
<dbReference type="Proteomes" id="UP000733379">
    <property type="component" value="Unassembled WGS sequence"/>
</dbReference>
<dbReference type="SMART" id="SM00855">
    <property type="entry name" value="PGAM"/>
    <property type="match status" value="1"/>
</dbReference>
<dbReference type="SUPFAM" id="SSF53254">
    <property type="entry name" value="Phosphoglycerate mutase-like"/>
    <property type="match status" value="1"/>
</dbReference>
<organism evidence="2 3">
    <name type="scientific">Nocardia albiluteola</name>
    <dbReference type="NCBI Taxonomy" id="2842303"/>
    <lineage>
        <taxon>Bacteria</taxon>
        <taxon>Bacillati</taxon>
        <taxon>Actinomycetota</taxon>
        <taxon>Actinomycetes</taxon>
        <taxon>Mycobacteriales</taxon>
        <taxon>Nocardiaceae</taxon>
        <taxon>Nocardia</taxon>
    </lineage>
</organism>
<protein>
    <submittedName>
        <fullName evidence="2">MSMEG_4193 family putative phosphomutase</fullName>
    </submittedName>
</protein>
<name>A0ABS6B6F8_9NOCA</name>
<accession>A0ABS6B6F8</accession>
<dbReference type="InterPro" id="IPR013078">
    <property type="entry name" value="His_Pase_superF_clade-1"/>
</dbReference>
<evidence type="ECO:0000313" key="2">
    <source>
        <dbReference type="EMBL" id="MBU3064739.1"/>
    </source>
</evidence>
<dbReference type="InterPro" id="IPR029033">
    <property type="entry name" value="His_PPase_superfam"/>
</dbReference>
<dbReference type="InterPro" id="IPR022492">
    <property type="entry name" value="Phosphomutase_MSMEG4193_put"/>
</dbReference>
<dbReference type="Gene3D" id="3.40.50.1240">
    <property type="entry name" value="Phosphoglycerate mutase-like"/>
    <property type="match status" value="1"/>
</dbReference>
<keyword evidence="3" id="KW-1185">Reference proteome</keyword>
<proteinExistence type="predicted"/>
<gene>
    <name evidence="2" type="ORF">KO481_24825</name>
</gene>
<reference evidence="2 3" key="1">
    <citation type="submission" date="2021-06" db="EMBL/GenBank/DDBJ databases">
        <title>Actinomycetes sequencing.</title>
        <authorList>
            <person name="Shan Q."/>
        </authorList>
    </citation>
    <scope>NUCLEOTIDE SEQUENCE [LARGE SCALE GENOMIC DNA]</scope>
    <source>
        <strain evidence="2 3">NEAU-G5</strain>
    </source>
</reference>
<sequence length="259" mass="27518">MTVILLRHGVSTSNTARTLAGRSPGVDLTDRGREQAQALAERLAPLPIEHIVASPLLRCMRTVGPLADKLGLEPETEERILEVDYGQWTGRALSELVSEPLWKVVQGHASGAVFPGGEGLAQVQHRAVAAIREHDRRFAEEHGRDTLWVACTHGDVIKSILADAFGIHLDGFQRLMVEPASISVVRYTPTAPYVWRVNDTGADLSALSAPPEQRSGERAGPVPGGEVGPEPNAAASAGDAATGRPPDADNGNSQSPDSL</sequence>
<feature type="compositionally biased region" description="Polar residues" evidence="1">
    <location>
        <begin position="250"/>
        <end position="259"/>
    </location>
</feature>
<dbReference type="Pfam" id="PF00300">
    <property type="entry name" value="His_Phos_1"/>
    <property type="match status" value="1"/>
</dbReference>
<comment type="caution">
    <text evidence="2">The sequence shown here is derived from an EMBL/GenBank/DDBJ whole genome shotgun (WGS) entry which is preliminary data.</text>
</comment>
<dbReference type="EMBL" id="JAHKNI010000008">
    <property type="protein sequence ID" value="MBU3064739.1"/>
    <property type="molecule type" value="Genomic_DNA"/>
</dbReference>
<dbReference type="NCBIfam" id="TIGR03848">
    <property type="entry name" value="MSMEG_4193"/>
    <property type="match status" value="1"/>
</dbReference>
<evidence type="ECO:0000256" key="1">
    <source>
        <dbReference type="SAM" id="MobiDB-lite"/>
    </source>
</evidence>
<evidence type="ECO:0000313" key="3">
    <source>
        <dbReference type="Proteomes" id="UP000733379"/>
    </source>
</evidence>
<feature type="region of interest" description="Disordered" evidence="1">
    <location>
        <begin position="204"/>
        <end position="259"/>
    </location>
</feature>